<proteinExistence type="predicted"/>
<evidence type="ECO:0000313" key="2">
    <source>
        <dbReference type="Proteomes" id="UP000325113"/>
    </source>
</evidence>
<protein>
    <submittedName>
        <fullName evidence="1">Uncharacterized protein</fullName>
    </submittedName>
</protein>
<dbReference type="GO" id="GO:0003677">
    <property type="term" value="F:DNA binding"/>
    <property type="evidence" value="ECO:0007669"/>
    <property type="project" value="InterPro"/>
</dbReference>
<dbReference type="Proteomes" id="UP000325113">
    <property type="component" value="Unassembled WGS sequence"/>
</dbReference>
<evidence type="ECO:0000313" key="1">
    <source>
        <dbReference type="EMBL" id="KAA0146084.1"/>
    </source>
</evidence>
<sequence>MCVYSRTMAYRGHWLYEDLRKIDTIAETTASKYWYALRNGVVGDIIDDDAMRETVMKDTQPTRVQRMLQTLLKERPDLRTPALTELIKEYIPDPEPVKQQRGVVLPTLDELGAKFAEVSAKPTKQNMAIWTVLRLALDGYPFRNSEFASIVVGSCPHTTDKDNPGTGNTLNVDTGVLTLRKHKNDKRGARVYELPEFTREWVAMSMRVFGRVLPTLVTNKKGEPMKPNALGNFLSRQNVKLGSQTVRPAITTATLASGAGHDDRERLAHQMGHSRGVQMDKYFRGALAP</sequence>
<accession>A0A5A8BZU8</accession>
<dbReference type="InterPro" id="IPR011010">
    <property type="entry name" value="DNA_brk_join_enz"/>
</dbReference>
<gene>
    <name evidence="1" type="ORF">FNF31_07865</name>
</gene>
<name>A0A5A8BZU8_CAFRO</name>
<organism evidence="1 2">
    <name type="scientific">Cafeteria roenbergensis</name>
    <name type="common">Marine flagellate</name>
    <dbReference type="NCBI Taxonomy" id="33653"/>
    <lineage>
        <taxon>Eukaryota</taxon>
        <taxon>Sar</taxon>
        <taxon>Stramenopiles</taxon>
        <taxon>Bigyra</taxon>
        <taxon>Opalozoa</taxon>
        <taxon>Bicosoecida</taxon>
        <taxon>Cafeteriaceae</taxon>
        <taxon>Cafeteria</taxon>
    </lineage>
</organism>
<dbReference type="EMBL" id="VLTM01000202">
    <property type="protein sequence ID" value="KAA0146084.1"/>
    <property type="molecule type" value="Genomic_DNA"/>
</dbReference>
<comment type="caution">
    <text evidence="1">The sequence shown here is derived from an EMBL/GenBank/DDBJ whole genome shotgun (WGS) entry which is preliminary data.</text>
</comment>
<dbReference type="SUPFAM" id="SSF56349">
    <property type="entry name" value="DNA breaking-rejoining enzymes"/>
    <property type="match status" value="1"/>
</dbReference>
<dbReference type="AlphaFoldDB" id="A0A5A8BZU8"/>
<reference evidence="1 2" key="1">
    <citation type="submission" date="2019-07" db="EMBL/GenBank/DDBJ databases">
        <title>Genomes of Cafeteria roenbergensis.</title>
        <authorList>
            <person name="Fischer M.G."/>
            <person name="Hackl T."/>
            <person name="Roman M."/>
        </authorList>
    </citation>
    <scope>NUCLEOTIDE SEQUENCE [LARGE SCALE GENOMIC DNA]</scope>
    <source>
        <strain evidence="1 2">Cflag</strain>
    </source>
</reference>